<name>X1GNV2_9ZZZZ</name>
<gene>
    <name evidence="1" type="ORF">S03H2_21227</name>
</gene>
<sequence length="59" mass="6697">MKKAKVSDGKFLGVKKLTDSQGKFRMMGVDARGYFEAEGGKLKNGKRDSFNARVYSWIY</sequence>
<dbReference type="AlphaFoldDB" id="X1GNV2"/>
<proteinExistence type="predicted"/>
<protein>
    <submittedName>
        <fullName evidence="1">Uncharacterized protein</fullName>
    </submittedName>
</protein>
<comment type="caution">
    <text evidence="1">The sequence shown here is derived from an EMBL/GenBank/DDBJ whole genome shotgun (WGS) entry which is preliminary data.</text>
</comment>
<evidence type="ECO:0000313" key="1">
    <source>
        <dbReference type="EMBL" id="GAH43304.1"/>
    </source>
</evidence>
<dbReference type="EMBL" id="BARU01011277">
    <property type="protein sequence ID" value="GAH43304.1"/>
    <property type="molecule type" value="Genomic_DNA"/>
</dbReference>
<organism evidence="1">
    <name type="scientific">marine sediment metagenome</name>
    <dbReference type="NCBI Taxonomy" id="412755"/>
    <lineage>
        <taxon>unclassified sequences</taxon>
        <taxon>metagenomes</taxon>
        <taxon>ecological metagenomes</taxon>
    </lineage>
</organism>
<reference evidence="1" key="1">
    <citation type="journal article" date="2014" name="Front. Microbiol.">
        <title>High frequency of phylogenetically diverse reductive dehalogenase-homologous genes in deep subseafloor sedimentary metagenomes.</title>
        <authorList>
            <person name="Kawai M."/>
            <person name="Futagami T."/>
            <person name="Toyoda A."/>
            <person name="Takaki Y."/>
            <person name="Nishi S."/>
            <person name="Hori S."/>
            <person name="Arai W."/>
            <person name="Tsubouchi T."/>
            <person name="Morono Y."/>
            <person name="Uchiyama I."/>
            <person name="Ito T."/>
            <person name="Fujiyama A."/>
            <person name="Inagaki F."/>
            <person name="Takami H."/>
        </authorList>
    </citation>
    <scope>NUCLEOTIDE SEQUENCE</scope>
    <source>
        <strain evidence="1">Expedition CK06-06</strain>
    </source>
</reference>
<accession>X1GNV2</accession>